<evidence type="ECO:0000313" key="4">
    <source>
        <dbReference type="EMBL" id="KAK9776132.1"/>
    </source>
</evidence>
<keyword evidence="5" id="KW-1185">Reference proteome</keyword>
<evidence type="ECO:0000256" key="3">
    <source>
        <dbReference type="SAM" id="MobiDB-lite"/>
    </source>
</evidence>
<dbReference type="PANTHER" id="PTHR37534">
    <property type="entry name" value="TRANSCRIPTIONAL ACTIVATOR PROTEIN UGA3"/>
    <property type="match status" value="1"/>
</dbReference>
<protein>
    <submittedName>
        <fullName evidence="4">Transcription factor domain-containing protein</fullName>
    </submittedName>
</protein>
<proteinExistence type="predicted"/>
<dbReference type="EMBL" id="JARVKM010000030">
    <property type="protein sequence ID" value="KAK9776132.1"/>
    <property type="molecule type" value="Genomic_DNA"/>
</dbReference>
<evidence type="ECO:0000256" key="2">
    <source>
        <dbReference type="ARBA" id="ARBA00023242"/>
    </source>
</evidence>
<evidence type="ECO:0000313" key="5">
    <source>
        <dbReference type="Proteomes" id="UP001465668"/>
    </source>
</evidence>
<name>A0ABR2XQU4_9PEZI</name>
<organism evidence="4 5">
    <name type="scientific">Seiridium cardinale</name>
    <dbReference type="NCBI Taxonomy" id="138064"/>
    <lineage>
        <taxon>Eukaryota</taxon>
        <taxon>Fungi</taxon>
        <taxon>Dikarya</taxon>
        <taxon>Ascomycota</taxon>
        <taxon>Pezizomycotina</taxon>
        <taxon>Sordariomycetes</taxon>
        <taxon>Xylariomycetidae</taxon>
        <taxon>Amphisphaeriales</taxon>
        <taxon>Sporocadaceae</taxon>
        <taxon>Seiridium</taxon>
    </lineage>
</organism>
<reference evidence="4 5" key="1">
    <citation type="submission" date="2024-02" db="EMBL/GenBank/DDBJ databases">
        <title>First draft genome assembly of two strains of Seiridium cardinale.</title>
        <authorList>
            <person name="Emiliani G."/>
            <person name="Scali E."/>
        </authorList>
    </citation>
    <scope>NUCLEOTIDE SEQUENCE [LARGE SCALE GENOMIC DNA]</scope>
    <source>
        <strain evidence="4 5">BM-138-000479</strain>
    </source>
</reference>
<dbReference type="InterPro" id="IPR021858">
    <property type="entry name" value="Fun_TF"/>
</dbReference>
<keyword evidence="2" id="KW-0539">Nucleus</keyword>
<comment type="subcellular location">
    <subcellularLocation>
        <location evidence="1">Nucleus</location>
    </subcellularLocation>
</comment>
<sequence>MPPSNDGLVQPMYEIGDQWSPMAFRETDTPVSMQEVQYSTAALNDLACLDDLWSFMDITGDPDFELQTPDHDGQSALDDGERNHNETDLDSQSDLTRNSPRRTIEIHVEDQEPLQHYLSTMTKFSKMRSSNQETVYTTIFSTLALSHRPLFQAMMAWSSLHLAQTRGSSTEDAEQRYIQASTLLLEDPEPLERLDVTMNTIWMLLQYEHLLATGVDNFCHLLKYAADILQKVFDQYDKGEVMARLGTTGVRALVWMSAFDARASLFGKAGYLLGTLRRCSYLYELIGQCAVITESGAPDMQRGLHNASSYESSLRLAIRLRIILGQIRLLRLSQNSEEQRQGWSAVDDSLRTLRSELDAKHNLLTQSGYSVVQGESTAVPYASSDHYNCLMLCATFYGAVILYQECRPPPTAFAIDEFLPSADCALRIIRLANRASMARPNSPQATWPHLLFLAGMRSGAEIFIKLECYWKL</sequence>
<dbReference type="Proteomes" id="UP001465668">
    <property type="component" value="Unassembled WGS sequence"/>
</dbReference>
<dbReference type="Pfam" id="PF11951">
    <property type="entry name" value="Fungal_trans_2"/>
    <property type="match status" value="1"/>
</dbReference>
<gene>
    <name evidence="4" type="ORF">SCAR479_07352</name>
</gene>
<dbReference type="PANTHER" id="PTHR37534:SF46">
    <property type="entry name" value="ZN(II)2CYS6 TRANSCRIPTION FACTOR (EUROFUNG)"/>
    <property type="match status" value="1"/>
</dbReference>
<accession>A0ABR2XQU4</accession>
<evidence type="ECO:0000256" key="1">
    <source>
        <dbReference type="ARBA" id="ARBA00004123"/>
    </source>
</evidence>
<feature type="region of interest" description="Disordered" evidence="3">
    <location>
        <begin position="64"/>
        <end position="100"/>
    </location>
</feature>
<feature type="compositionally biased region" description="Basic and acidic residues" evidence="3">
    <location>
        <begin position="68"/>
        <end position="87"/>
    </location>
</feature>
<comment type="caution">
    <text evidence="4">The sequence shown here is derived from an EMBL/GenBank/DDBJ whole genome shotgun (WGS) entry which is preliminary data.</text>
</comment>